<evidence type="ECO:0000313" key="2">
    <source>
        <dbReference type="EMBL" id="RMJ19351.1"/>
    </source>
</evidence>
<reference evidence="2 3" key="1">
    <citation type="submission" date="2017-06" db="EMBL/GenBank/DDBJ databases">
        <title>Comparative genomic analysis of Ambrosia Fusariam Clade fungi.</title>
        <authorList>
            <person name="Stajich J.E."/>
            <person name="Carrillo J."/>
            <person name="Kijimoto T."/>
            <person name="Eskalen A."/>
            <person name="O'Donnell K."/>
            <person name="Kasson M."/>
        </authorList>
    </citation>
    <scope>NUCLEOTIDE SEQUENCE [LARGE SCALE GENOMIC DNA]</scope>
    <source>
        <strain evidence="2">UCR3666</strain>
    </source>
</reference>
<comment type="caution">
    <text evidence="2">The sequence shown here is derived from an EMBL/GenBank/DDBJ whole genome shotgun (WGS) entry which is preliminary data.</text>
</comment>
<evidence type="ECO:0000313" key="3">
    <source>
        <dbReference type="Proteomes" id="UP000277212"/>
    </source>
</evidence>
<dbReference type="InterPro" id="IPR014347">
    <property type="entry name" value="Tautomerase/MIF_sf"/>
</dbReference>
<dbReference type="EMBL" id="NKUJ01000009">
    <property type="protein sequence ID" value="RMJ19351.1"/>
    <property type="molecule type" value="Genomic_DNA"/>
</dbReference>
<keyword evidence="3" id="KW-1185">Reference proteome</keyword>
<dbReference type="InterPro" id="IPR028116">
    <property type="entry name" value="Cis-CaaD-like"/>
</dbReference>
<sequence length="299" mass="33536">MPLYEIEHCIPLSKEQRDELAQTITHIHTKKFSTPSLFVNVRFTDVRDHCMYIAGHQRTSNRIFGMVRAGGPRTAESFDELAQQLEAAWDAVINGGKRGHGDKEMKVVSIQGSITAGVESGLLLPRAGGDAAWLNENKPMFERLAQAGDADFVQLLDEMQNREDLVKALSDRFKTPRWYINVIFTDASAQTVGPTRSRESFNELCSEINSAWHHIVHPKLSNSELPPRELELAAIFITSELLAGIKVGFPVPAAGTELAWAKEHFESFKERAALGDEDFVDYVEELEKKPEFNEAPRSE</sequence>
<dbReference type="Gene3D" id="3.30.429.10">
    <property type="entry name" value="Macrophage Migration Inhibitory Factor"/>
    <property type="match status" value="2"/>
</dbReference>
<evidence type="ECO:0000259" key="1">
    <source>
        <dbReference type="Pfam" id="PF14832"/>
    </source>
</evidence>
<dbReference type="AlphaFoldDB" id="A0A3M2SP62"/>
<dbReference type="SUPFAM" id="SSF55331">
    <property type="entry name" value="Tautomerase/MIF"/>
    <property type="match status" value="1"/>
</dbReference>
<dbReference type="Proteomes" id="UP000277212">
    <property type="component" value="Unassembled WGS sequence"/>
</dbReference>
<protein>
    <recommendedName>
        <fullName evidence="1">Tautomerase cis-CaaD-like domain-containing protein</fullName>
    </recommendedName>
</protein>
<proteinExistence type="predicted"/>
<dbReference type="Pfam" id="PF14832">
    <property type="entry name" value="Tautomerase_3"/>
    <property type="match status" value="1"/>
</dbReference>
<organism evidence="2 3">
    <name type="scientific">Fusarium kuroshium</name>
    <dbReference type="NCBI Taxonomy" id="2010991"/>
    <lineage>
        <taxon>Eukaryota</taxon>
        <taxon>Fungi</taxon>
        <taxon>Dikarya</taxon>
        <taxon>Ascomycota</taxon>
        <taxon>Pezizomycotina</taxon>
        <taxon>Sordariomycetes</taxon>
        <taxon>Hypocreomycetidae</taxon>
        <taxon>Hypocreales</taxon>
        <taxon>Nectriaceae</taxon>
        <taxon>Fusarium</taxon>
        <taxon>Fusarium solani species complex</taxon>
    </lineage>
</organism>
<dbReference type="OrthoDB" id="9981319at2759"/>
<name>A0A3M2SP62_9HYPO</name>
<feature type="domain" description="Tautomerase cis-CaaD-like" evidence="1">
    <location>
        <begin position="1"/>
        <end position="138"/>
    </location>
</feature>
<accession>A0A3M2SP62</accession>
<gene>
    <name evidence="2" type="ORF">CDV36_000980</name>
</gene>